<dbReference type="InterPro" id="IPR036691">
    <property type="entry name" value="Endo/exonu/phosph_ase_sf"/>
</dbReference>
<keyword evidence="3" id="KW-1185">Reference proteome</keyword>
<dbReference type="EMBL" id="KZ303846">
    <property type="protein sequence ID" value="PHZ13820.1"/>
    <property type="molecule type" value="Genomic_DNA"/>
</dbReference>
<evidence type="ECO:0000313" key="2">
    <source>
        <dbReference type="EMBL" id="PHZ13820.1"/>
    </source>
</evidence>
<evidence type="ECO:0000259" key="1">
    <source>
        <dbReference type="Pfam" id="PF03372"/>
    </source>
</evidence>
<dbReference type="AlphaFoldDB" id="A0A2G4SYH3"/>
<sequence length="285" mass="32709">MNELRMPKLKSAKHVASFLSHCLKKILSPRGKSFARYIRSLETDIIALQETHADSFDLHSQFELCLQTYSATWTRHCGLISFNRQLAIEPRWSSVDGRLLVAQVTDLSGAYDPLLIYVLYAPAHHTDRPAFFHSLNSMLHFDDAPPQRAVLLGDFNHDIHLPMTHQLLQSWKEWLHSFWHDAFLSDSNQHRMPTFGTISTIDFILVTSDLQHLTTYPRLTYIKGCDHSALTICLTMGSVKVGPGIWRCNPFLMGNRKFRSELTAFCSSAERHLHYVKIYGQPTLK</sequence>
<gene>
    <name evidence="2" type="ORF">RHIMIDRAFT_312191</name>
</gene>
<dbReference type="Proteomes" id="UP000242254">
    <property type="component" value="Unassembled WGS sequence"/>
</dbReference>
<evidence type="ECO:0000313" key="3">
    <source>
        <dbReference type="Proteomes" id="UP000242254"/>
    </source>
</evidence>
<dbReference type="Gene3D" id="3.60.10.10">
    <property type="entry name" value="Endonuclease/exonuclease/phosphatase"/>
    <property type="match status" value="1"/>
</dbReference>
<dbReference type="RefSeq" id="XP_023467528.1">
    <property type="nucleotide sequence ID" value="XM_023614786.1"/>
</dbReference>
<name>A0A2G4SYH3_RHIZD</name>
<reference evidence="2 3" key="1">
    <citation type="journal article" date="2016" name="Proc. Natl. Acad. Sci. U.S.A.">
        <title>Lipid metabolic changes in an early divergent fungus govern the establishment of a mutualistic symbiosis with endobacteria.</title>
        <authorList>
            <person name="Lastovetsky O.A."/>
            <person name="Gaspar M.L."/>
            <person name="Mondo S.J."/>
            <person name="LaButti K.M."/>
            <person name="Sandor L."/>
            <person name="Grigoriev I.V."/>
            <person name="Henry S.A."/>
            <person name="Pawlowska T.E."/>
        </authorList>
    </citation>
    <scope>NUCLEOTIDE SEQUENCE [LARGE SCALE GENOMIC DNA]</scope>
    <source>
        <strain evidence="2 3">ATCC 52813</strain>
    </source>
</reference>
<protein>
    <recommendedName>
        <fullName evidence="1">Endonuclease/exonuclease/phosphatase domain-containing protein</fullName>
    </recommendedName>
</protein>
<organism evidence="2 3">
    <name type="scientific">Rhizopus microsporus ATCC 52813</name>
    <dbReference type="NCBI Taxonomy" id="1340429"/>
    <lineage>
        <taxon>Eukaryota</taxon>
        <taxon>Fungi</taxon>
        <taxon>Fungi incertae sedis</taxon>
        <taxon>Mucoromycota</taxon>
        <taxon>Mucoromycotina</taxon>
        <taxon>Mucoromycetes</taxon>
        <taxon>Mucorales</taxon>
        <taxon>Mucorineae</taxon>
        <taxon>Rhizopodaceae</taxon>
        <taxon>Rhizopus</taxon>
    </lineage>
</organism>
<feature type="domain" description="Endonuclease/exonuclease/phosphatase" evidence="1">
    <location>
        <begin position="31"/>
        <end position="211"/>
    </location>
</feature>
<accession>A0A2G4SYH3</accession>
<dbReference type="Pfam" id="PF03372">
    <property type="entry name" value="Exo_endo_phos"/>
    <property type="match status" value="1"/>
</dbReference>
<dbReference type="GO" id="GO:0003824">
    <property type="term" value="F:catalytic activity"/>
    <property type="evidence" value="ECO:0007669"/>
    <property type="project" value="InterPro"/>
</dbReference>
<proteinExistence type="predicted"/>
<dbReference type="GeneID" id="35445775"/>
<dbReference type="SUPFAM" id="SSF56219">
    <property type="entry name" value="DNase I-like"/>
    <property type="match status" value="1"/>
</dbReference>
<dbReference type="InterPro" id="IPR005135">
    <property type="entry name" value="Endo/exonuclease/phosphatase"/>
</dbReference>